<sequence length="98" mass="10604">MSIKPVGVDRMEDLVVRMGDRVMMLRGPLVVKADISRDQSGFGWGPSQDRISVTLELIVSEVDILDGSTLVQKPRAAPTEAPVVDDLAWVAMLDGGRA</sequence>
<protein>
    <submittedName>
        <fullName evidence="1">Uncharacterized protein</fullName>
    </submittedName>
</protein>
<evidence type="ECO:0000313" key="1">
    <source>
        <dbReference type="EMBL" id="CAB4203459.1"/>
    </source>
</evidence>
<gene>
    <name evidence="1" type="ORF">UFOVP1382_75</name>
</gene>
<organism evidence="1">
    <name type="scientific">uncultured Caudovirales phage</name>
    <dbReference type="NCBI Taxonomy" id="2100421"/>
    <lineage>
        <taxon>Viruses</taxon>
        <taxon>Duplodnaviria</taxon>
        <taxon>Heunggongvirae</taxon>
        <taxon>Uroviricota</taxon>
        <taxon>Caudoviricetes</taxon>
        <taxon>Peduoviridae</taxon>
        <taxon>Maltschvirus</taxon>
        <taxon>Maltschvirus maltsch</taxon>
    </lineage>
</organism>
<dbReference type="EMBL" id="LR797331">
    <property type="protein sequence ID" value="CAB4203459.1"/>
    <property type="molecule type" value="Genomic_DNA"/>
</dbReference>
<reference evidence="1" key="1">
    <citation type="submission" date="2020-05" db="EMBL/GenBank/DDBJ databases">
        <authorList>
            <person name="Chiriac C."/>
            <person name="Salcher M."/>
            <person name="Ghai R."/>
            <person name="Kavagutti S V."/>
        </authorList>
    </citation>
    <scope>NUCLEOTIDE SEQUENCE</scope>
</reference>
<accession>A0A6J5S4F1</accession>
<name>A0A6J5S4F1_9CAUD</name>
<proteinExistence type="predicted"/>